<dbReference type="CDD" id="cd13432">
    <property type="entry name" value="LDT_IgD_like_2"/>
    <property type="match status" value="1"/>
</dbReference>
<dbReference type="InterPro" id="IPR041280">
    <property type="entry name" value="Big_10"/>
</dbReference>
<organism evidence="11 12">
    <name type="scientific">Microlunatus aurantiacus</name>
    <dbReference type="NCBI Taxonomy" id="446786"/>
    <lineage>
        <taxon>Bacteria</taxon>
        <taxon>Bacillati</taxon>
        <taxon>Actinomycetota</taxon>
        <taxon>Actinomycetes</taxon>
        <taxon>Propionibacteriales</taxon>
        <taxon>Propionibacteriaceae</taxon>
        <taxon>Microlunatus</taxon>
    </lineage>
</organism>
<dbReference type="InterPro" id="IPR005490">
    <property type="entry name" value="LD_TPept_cat_dom"/>
</dbReference>
<dbReference type="Pfam" id="PF03734">
    <property type="entry name" value="YkuD"/>
    <property type="match status" value="1"/>
</dbReference>
<gene>
    <name evidence="11" type="ORF">GCM10022204_31330</name>
</gene>
<accession>A0ABP7DY15</accession>
<keyword evidence="6 7" id="KW-0961">Cell wall biogenesis/degradation</keyword>
<dbReference type="EMBL" id="BAAAYX010000013">
    <property type="protein sequence ID" value="GAA3710574.1"/>
    <property type="molecule type" value="Genomic_DNA"/>
</dbReference>
<keyword evidence="4 7" id="KW-0573">Peptidoglycan synthesis</keyword>
<dbReference type="PROSITE" id="PS51318">
    <property type="entry name" value="TAT"/>
    <property type="match status" value="1"/>
</dbReference>
<evidence type="ECO:0000256" key="5">
    <source>
        <dbReference type="ARBA" id="ARBA00023315"/>
    </source>
</evidence>
<keyword evidence="3 7" id="KW-0133">Cell shape</keyword>
<dbReference type="InterPro" id="IPR050979">
    <property type="entry name" value="LD-transpeptidase"/>
</dbReference>
<feature type="domain" description="L,D-TPase catalytic" evidence="10">
    <location>
        <begin position="274"/>
        <end position="395"/>
    </location>
</feature>
<keyword evidence="2" id="KW-0808">Transferase</keyword>
<keyword evidence="9" id="KW-0732">Signal</keyword>
<name>A0ABP7DY15_9ACTN</name>
<feature type="chain" id="PRO_5046217556" evidence="9">
    <location>
        <begin position="23"/>
        <end position="423"/>
    </location>
</feature>
<dbReference type="Proteomes" id="UP001500051">
    <property type="component" value="Unassembled WGS sequence"/>
</dbReference>
<feature type="region of interest" description="Disordered" evidence="8">
    <location>
        <begin position="32"/>
        <end position="78"/>
    </location>
</feature>
<evidence type="ECO:0000256" key="7">
    <source>
        <dbReference type="PROSITE-ProRule" id="PRU01373"/>
    </source>
</evidence>
<evidence type="ECO:0000256" key="6">
    <source>
        <dbReference type="ARBA" id="ARBA00023316"/>
    </source>
</evidence>
<evidence type="ECO:0000256" key="9">
    <source>
        <dbReference type="SAM" id="SignalP"/>
    </source>
</evidence>
<feature type="active site" description="Proton donor/acceptor" evidence="7">
    <location>
        <position position="353"/>
    </location>
</feature>
<keyword evidence="12" id="KW-1185">Reference proteome</keyword>
<evidence type="ECO:0000259" key="10">
    <source>
        <dbReference type="PROSITE" id="PS52029"/>
    </source>
</evidence>
<evidence type="ECO:0000256" key="8">
    <source>
        <dbReference type="SAM" id="MobiDB-lite"/>
    </source>
</evidence>
<dbReference type="InterPro" id="IPR038063">
    <property type="entry name" value="Transpep_catalytic_dom"/>
</dbReference>
<evidence type="ECO:0000256" key="1">
    <source>
        <dbReference type="ARBA" id="ARBA00004752"/>
    </source>
</evidence>
<dbReference type="Gene3D" id="2.40.440.10">
    <property type="entry name" value="L,D-transpeptidase catalytic domain-like"/>
    <property type="match status" value="1"/>
</dbReference>
<dbReference type="Gene3D" id="2.60.40.3710">
    <property type="match status" value="1"/>
</dbReference>
<dbReference type="CDD" id="cd16913">
    <property type="entry name" value="YkuD_like"/>
    <property type="match status" value="1"/>
</dbReference>
<dbReference type="SUPFAM" id="SSF141523">
    <property type="entry name" value="L,D-transpeptidase catalytic domain-like"/>
    <property type="match status" value="1"/>
</dbReference>
<feature type="active site" description="Nucleophile" evidence="7">
    <location>
        <position position="371"/>
    </location>
</feature>
<comment type="pathway">
    <text evidence="1 7">Cell wall biogenesis; peptidoglycan biosynthesis.</text>
</comment>
<evidence type="ECO:0000313" key="11">
    <source>
        <dbReference type="EMBL" id="GAA3710574.1"/>
    </source>
</evidence>
<feature type="signal peptide" evidence="9">
    <location>
        <begin position="1"/>
        <end position="22"/>
    </location>
</feature>
<dbReference type="InterPro" id="IPR006311">
    <property type="entry name" value="TAT_signal"/>
</dbReference>
<proteinExistence type="predicted"/>
<dbReference type="PANTHER" id="PTHR30582">
    <property type="entry name" value="L,D-TRANSPEPTIDASE"/>
    <property type="match status" value="1"/>
</dbReference>
<dbReference type="Gene3D" id="2.60.40.3780">
    <property type="match status" value="1"/>
</dbReference>
<evidence type="ECO:0000256" key="4">
    <source>
        <dbReference type="ARBA" id="ARBA00022984"/>
    </source>
</evidence>
<dbReference type="PANTHER" id="PTHR30582:SF2">
    <property type="entry name" value="L,D-TRANSPEPTIDASE YCIB-RELATED"/>
    <property type="match status" value="1"/>
</dbReference>
<protein>
    <submittedName>
        <fullName evidence="11">Ig-like domain-containing protein</fullName>
    </submittedName>
</protein>
<feature type="compositionally biased region" description="Low complexity" evidence="8">
    <location>
        <begin position="41"/>
        <end position="52"/>
    </location>
</feature>
<dbReference type="PROSITE" id="PS51257">
    <property type="entry name" value="PROKAR_LIPOPROTEIN"/>
    <property type="match status" value="1"/>
</dbReference>
<dbReference type="RefSeq" id="WP_344813335.1">
    <property type="nucleotide sequence ID" value="NZ_BAAAYX010000013.1"/>
</dbReference>
<evidence type="ECO:0000256" key="3">
    <source>
        <dbReference type="ARBA" id="ARBA00022960"/>
    </source>
</evidence>
<reference evidence="12" key="1">
    <citation type="journal article" date="2019" name="Int. J. Syst. Evol. Microbiol.">
        <title>The Global Catalogue of Microorganisms (GCM) 10K type strain sequencing project: providing services to taxonomists for standard genome sequencing and annotation.</title>
        <authorList>
            <consortium name="The Broad Institute Genomics Platform"/>
            <consortium name="The Broad Institute Genome Sequencing Center for Infectious Disease"/>
            <person name="Wu L."/>
            <person name="Ma J."/>
        </authorList>
    </citation>
    <scope>NUCLEOTIDE SEQUENCE [LARGE SCALE GENOMIC DNA]</scope>
    <source>
        <strain evidence="12">JCM 16548</strain>
    </source>
</reference>
<dbReference type="PROSITE" id="PS52029">
    <property type="entry name" value="LD_TPASE"/>
    <property type="match status" value="1"/>
</dbReference>
<dbReference type="Pfam" id="PF17964">
    <property type="entry name" value="Big_10"/>
    <property type="match status" value="1"/>
</dbReference>
<keyword evidence="5" id="KW-0012">Acyltransferase</keyword>
<sequence>MSLLDRRRILPATALVAALALAGCGTIPQAGGATAPGGQAGSSSGPTAAQPSEGGGQSAPPTSTPTPDPVTLTPNVKDGAKNVKVSTLVSVAAANGTVAKVKLSYAGKDTKGRAVSGTVDGTLAKDKSGWTAGERLEPSATYTLAVTGTNPEGTAVTTKSSFKTQDLTLKQQTFAQLQPLKGSKVGVGMPVILTFDVPVKNRQEFEKHLSVTSSPKQEGSWSWFSDTEVHFRPKSYWKSGTTVTATADLNGLDAGNGIYGQNSTSTSFSVGRSLITKINLDSKRAKVYINGDLERTIPISAGKSGWTTRSGTKLIMEKLPVTRMTNQMIGADEAYDLQVKYALRITWSGEFLHAAPWNSANLGRVNASHGCVGMSTGDAAWLFNRVQIGDPVVTTGSNRGLEKGNGYTDWDVSWAQYQKGSAL</sequence>
<evidence type="ECO:0000256" key="2">
    <source>
        <dbReference type="ARBA" id="ARBA00022679"/>
    </source>
</evidence>
<comment type="caution">
    <text evidence="11">The sequence shown here is derived from an EMBL/GenBank/DDBJ whole genome shotgun (WGS) entry which is preliminary data.</text>
</comment>
<evidence type="ECO:0000313" key="12">
    <source>
        <dbReference type="Proteomes" id="UP001500051"/>
    </source>
</evidence>